<dbReference type="PANTHER" id="PTHR42659:SF2">
    <property type="entry name" value="XANTHINE DEHYDROGENASE SUBUNIT C-RELATED"/>
    <property type="match status" value="1"/>
</dbReference>
<evidence type="ECO:0000313" key="6">
    <source>
        <dbReference type="Proteomes" id="UP000290365"/>
    </source>
</evidence>
<dbReference type="PANTHER" id="PTHR42659">
    <property type="entry name" value="XANTHINE DEHYDROGENASE SUBUNIT C-RELATED"/>
    <property type="match status" value="1"/>
</dbReference>
<keyword evidence="2" id="KW-0274">FAD</keyword>
<dbReference type="RefSeq" id="WP_129893825.1">
    <property type="nucleotide sequence ID" value="NZ_CP035758.1"/>
</dbReference>
<name>A0A4P6K5E1_KTERU</name>
<keyword evidence="1" id="KW-0285">Flavoprotein</keyword>
<keyword evidence="6" id="KW-1185">Reference proteome</keyword>
<dbReference type="PROSITE" id="PS51387">
    <property type="entry name" value="FAD_PCMH"/>
    <property type="match status" value="1"/>
</dbReference>
<dbReference type="AlphaFoldDB" id="A0A4P6K5E1"/>
<dbReference type="InterPro" id="IPR051312">
    <property type="entry name" value="Diverse_Substr_Oxidored"/>
</dbReference>
<dbReference type="InterPro" id="IPR005107">
    <property type="entry name" value="CO_DH_flav_C"/>
</dbReference>
<dbReference type="InterPro" id="IPR016169">
    <property type="entry name" value="FAD-bd_PCMH_sub2"/>
</dbReference>
<reference evidence="5 6" key="1">
    <citation type="submission" date="2019-01" db="EMBL/GenBank/DDBJ databases">
        <title>Ktedonosporobacter rubrisoli SCAWS-G2.</title>
        <authorList>
            <person name="Huang Y."/>
            <person name="Yan B."/>
        </authorList>
    </citation>
    <scope>NUCLEOTIDE SEQUENCE [LARGE SCALE GENOMIC DNA]</scope>
    <source>
        <strain evidence="5 6">SCAWS-G2</strain>
    </source>
</reference>
<evidence type="ECO:0000313" key="5">
    <source>
        <dbReference type="EMBL" id="QBD82756.1"/>
    </source>
</evidence>
<keyword evidence="3" id="KW-0560">Oxidoreductase</keyword>
<dbReference type="Gene3D" id="3.30.43.10">
    <property type="entry name" value="Uridine Diphospho-n-acetylenolpyruvylglucosamine Reductase, domain 2"/>
    <property type="match status" value="1"/>
</dbReference>
<evidence type="ECO:0000256" key="1">
    <source>
        <dbReference type="ARBA" id="ARBA00022630"/>
    </source>
</evidence>
<feature type="domain" description="FAD-binding PCMH-type" evidence="4">
    <location>
        <begin position="1"/>
        <end position="177"/>
    </location>
</feature>
<evidence type="ECO:0000259" key="4">
    <source>
        <dbReference type="PROSITE" id="PS51387"/>
    </source>
</evidence>
<dbReference type="InterPro" id="IPR002346">
    <property type="entry name" value="Mopterin_DH_FAD-bd"/>
</dbReference>
<organism evidence="5 6">
    <name type="scientific">Ktedonosporobacter rubrisoli</name>
    <dbReference type="NCBI Taxonomy" id="2509675"/>
    <lineage>
        <taxon>Bacteria</taxon>
        <taxon>Bacillati</taxon>
        <taxon>Chloroflexota</taxon>
        <taxon>Ktedonobacteria</taxon>
        <taxon>Ktedonobacterales</taxon>
        <taxon>Ktedonosporobacteraceae</taxon>
        <taxon>Ktedonosporobacter</taxon>
    </lineage>
</organism>
<dbReference type="SMART" id="SM01092">
    <property type="entry name" value="CO_deh_flav_C"/>
    <property type="match status" value="1"/>
</dbReference>
<dbReference type="Gene3D" id="3.30.390.50">
    <property type="entry name" value="CO dehydrogenase flavoprotein, C-terminal domain"/>
    <property type="match status" value="1"/>
</dbReference>
<dbReference type="Gene3D" id="3.30.465.10">
    <property type="match status" value="1"/>
</dbReference>
<dbReference type="OrthoDB" id="9774454at2"/>
<evidence type="ECO:0000256" key="3">
    <source>
        <dbReference type="ARBA" id="ARBA00023002"/>
    </source>
</evidence>
<dbReference type="GO" id="GO:0016491">
    <property type="term" value="F:oxidoreductase activity"/>
    <property type="evidence" value="ECO:0007669"/>
    <property type="project" value="UniProtKB-KW"/>
</dbReference>
<dbReference type="EMBL" id="CP035758">
    <property type="protein sequence ID" value="QBD82756.1"/>
    <property type="molecule type" value="Genomic_DNA"/>
</dbReference>
<dbReference type="InterPro" id="IPR036683">
    <property type="entry name" value="CO_DH_flav_C_dom_sf"/>
</dbReference>
<dbReference type="InterPro" id="IPR036318">
    <property type="entry name" value="FAD-bd_PCMH-like_sf"/>
</dbReference>
<evidence type="ECO:0000256" key="2">
    <source>
        <dbReference type="ARBA" id="ARBA00022827"/>
    </source>
</evidence>
<gene>
    <name evidence="5" type="ORF">EPA93_45045</name>
</gene>
<dbReference type="SUPFAM" id="SSF55447">
    <property type="entry name" value="CO dehydrogenase flavoprotein C-terminal domain-like"/>
    <property type="match status" value="1"/>
</dbReference>
<dbReference type="KEGG" id="kbs:EPA93_45045"/>
<dbReference type="Pfam" id="PF00941">
    <property type="entry name" value="FAD_binding_5"/>
    <property type="match status" value="1"/>
</dbReference>
<protein>
    <submittedName>
        <fullName evidence="5">Xanthine dehydrogenase family protein subunit M</fullName>
    </submittedName>
</protein>
<dbReference type="InterPro" id="IPR016167">
    <property type="entry name" value="FAD-bd_PCMH_sub1"/>
</dbReference>
<dbReference type="Proteomes" id="UP000290365">
    <property type="component" value="Chromosome"/>
</dbReference>
<sequence length="293" mass="31849">MKPPRFAYHDPATRQDVFTLLDIYADDAKVLAGGQSLIPLLNMRLSQPGHLIDINRVADLAYIHEAEGGLVIGALTRQRDLERSPLVRRLCPLVAEAIPFIGHAPIRSRGTLGGSLAHADPAAELPAVLLALQGSVQVEFSSGRRRIEARDFFLDQLQTALQPKELLTEVWLPALPPRSGSAFLEVSRRHGDFALVGVAAQITLRANGTISAAHLALTGVAPTPIHAQQAETLLREERPSEALFAAAAREVSIHLAPDTDLHASTEYRRSVAGVLVERTLRLAVERARQEGNR</sequence>
<accession>A0A4P6K5E1</accession>
<dbReference type="SUPFAM" id="SSF56176">
    <property type="entry name" value="FAD-binding/transporter-associated domain-like"/>
    <property type="match status" value="1"/>
</dbReference>
<dbReference type="InterPro" id="IPR016166">
    <property type="entry name" value="FAD-bd_PCMH"/>
</dbReference>
<proteinExistence type="predicted"/>
<dbReference type="GO" id="GO:0071949">
    <property type="term" value="F:FAD binding"/>
    <property type="evidence" value="ECO:0007669"/>
    <property type="project" value="InterPro"/>
</dbReference>
<dbReference type="Pfam" id="PF03450">
    <property type="entry name" value="CO_deh_flav_C"/>
    <property type="match status" value="1"/>
</dbReference>